<proteinExistence type="inferred from homology"/>
<evidence type="ECO:0000259" key="6">
    <source>
        <dbReference type="PROSITE" id="PS50893"/>
    </source>
</evidence>
<evidence type="ECO:0000256" key="4">
    <source>
        <dbReference type="ARBA" id="ARBA00022840"/>
    </source>
</evidence>
<dbReference type="AlphaFoldDB" id="A0A382D5A7"/>
<keyword evidence="2" id="KW-0813">Transport</keyword>
<keyword evidence="4" id="KW-0067">ATP-binding</keyword>
<dbReference type="GO" id="GO:0005524">
    <property type="term" value="F:ATP binding"/>
    <property type="evidence" value="ECO:0007669"/>
    <property type="project" value="UniProtKB-KW"/>
</dbReference>
<protein>
    <recommendedName>
        <fullName evidence="6">ABC transporter domain-containing protein</fullName>
    </recommendedName>
</protein>
<dbReference type="CDD" id="cd03224">
    <property type="entry name" value="ABC_TM1139_LivF_branched"/>
    <property type="match status" value="1"/>
</dbReference>
<dbReference type="PANTHER" id="PTHR43820">
    <property type="entry name" value="HIGH-AFFINITY BRANCHED-CHAIN AMINO ACID TRANSPORT ATP-BINDING PROTEIN LIVF"/>
    <property type="match status" value="1"/>
</dbReference>
<dbReference type="InterPro" id="IPR052156">
    <property type="entry name" value="BCAA_Transport_ATP-bd_LivF"/>
</dbReference>
<dbReference type="PANTHER" id="PTHR43820:SF4">
    <property type="entry name" value="HIGH-AFFINITY BRANCHED-CHAIN AMINO ACID TRANSPORT ATP-BINDING PROTEIN LIVF"/>
    <property type="match status" value="1"/>
</dbReference>
<dbReference type="InterPro" id="IPR027417">
    <property type="entry name" value="P-loop_NTPase"/>
</dbReference>
<evidence type="ECO:0000256" key="1">
    <source>
        <dbReference type="ARBA" id="ARBA00005417"/>
    </source>
</evidence>
<dbReference type="InterPro" id="IPR017871">
    <property type="entry name" value="ABC_transporter-like_CS"/>
</dbReference>
<dbReference type="PROSITE" id="PS50893">
    <property type="entry name" value="ABC_TRANSPORTER_2"/>
    <property type="match status" value="1"/>
</dbReference>
<reference evidence="7" key="1">
    <citation type="submission" date="2018-05" db="EMBL/GenBank/DDBJ databases">
        <authorList>
            <person name="Lanie J.A."/>
            <person name="Ng W.-L."/>
            <person name="Kazmierczak K.M."/>
            <person name="Andrzejewski T.M."/>
            <person name="Davidsen T.M."/>
            <person name="Wayne K.J."/>
            <person name="Tettelin H."/>
            <person name="Glass J.I."/>
            <person name="Rusch D."/>
            <person name="Podicherti R."/>
            <person name="Tsui H.-C.T."/>
            <person name="Winkler M.E."/>
        </authorList>
    </citation>
    <scope>NUCLEOTIDE SEQUENCE</scope>
</reference>
<dbReference type="InterPro" id="IPR003439">
    <property type="entry name" value="ABC_transporter-like_ATP-bd"/>
</dbReference>
<name>A0A382D5A7_9ZZZZ</name>
<feature type="domain" description="ABC transporter" evidence="6">
    <location>
        <begin position="1"/>
        <end position="231"/>
    </location>
</feature>
<feature type="non-terminal residue" evidence="7">
    <location>
        <position position="1"/>
    </location>
</feature>
<evidence type="ECO:0000256" key="3">
    <source>
        <dbReference type="ARBA" id="ARBA00022741"/>
    </source>
</evidence>
<dbReference type="Gene3D" id="3.40.50.300">
    <property type="entry name" value="P-loop containing nucleotide triphosphate hydrolases"/>
    <property type="match status" value="1"/>
</dbReference>
<sequence>VNSLVGGYGNVTVVHDVSFRALAGQITALIGSNGAGKSTTLRMLSGLLPTAGGRIQLDGCSISDFSAHQRVDDGLVMVPEGRMIFPHMTVEENLRIGAFAPRARLGIADRMTEAYDLFPLLAERRRQLGGTLSGGEQQMLALARGLMALPRLLLLDEPSLGLAPQAAAEIFDIIEKLSSKGLTIVLAEQDIYRSLMLAHQAYVFEHGRISLEGSGNDLMTDPRIRVAYLGIEPAKL</sequence>
<dbReference type="PROSITE" id="PS00211">
    <property type="entry name" value="ABC_TRANSPORTER_1"/>
    <property type="match status" value="1"/>
</dbReference>
<evidence type="ECO:0000313" key="7">
    <source>
        <dbReference type="EMBL" id="SVB32797.1"/>
    </source>
</evidence>
<dbReference type="SUPFAM" id="SSF52540">
    <property type="entry name" value="P-loop containing nucleoside triphosphate hydrolases"/>
    <property type="match status" value="1"/>
</dbReference>
<keyword evidence="3" id="KW-0547">Nucleotide-binding</keyword>
<dbReference type="SMART" id="SM00382">
    <property type="entry name" value="AAA"/>
    <property type="match status" value="1"/>
</dbReference>
<dbReference type="InterPro" id="IPR003593">
    <property type="entry name" value="AAA+_ATPase"/>
</dbReference>
<gene>
    <name evidence="7" type="ORF">METZ01_LOCUS185651</name>
</gene>
<evidence type="ECO:0000256" key="5">
    <source>
        <dbReference type="ARBA" id="ARBA00022970"/>
    </source>
</evidence>
<dbReference type="Pfam" id="PF00005">
    <property type="entry name" value="ABC_tran"/>
    <property type="match status" value="1"/>
</dbReference>
<dbReference type="GO" id="GO:0015807">
    <property type="term" value="P:L-amino acid transport"/>
    <property type="evidence" value="ECO:0007669"/>
    <property type="project" value="TreeGrafter"/>
</dbReference>
<dbReference type="GO" id="GO:0015658">
    <property type="term" value="F:branched-chain amino acid transmembrane transporter activity"/>
    <property type="evidence" value="ECO:0007669"/>
    <property type="project" value="TreeGrafter"/>
</dbReference>
<accession>A0A382D5A7</accession>
<organism evidence="7">
    <name type="scientific">marine metagenome</name>
    <dbReference type="NCBI Taxonomy" id="408172"/>
    <lineage>
        <taxon>unclassified sequences</taxon>
        <taxon>metagenomes</taxon>
        <taxon>ecological metagenomes</taxon>
    </lineage>
</organism>
<comment type="similarity">
    <text evidence="1">Belongs to the ABC transporter superfamily.</text>
</comment>
<dbReference type="EMBL" id="UINC01037387">
    <property type="protein sequence ID" value="SVB32797.1"/>
    <property type="molecule type" value="Genomic_DNA"/>
</dbReference>
<evidence type="ECO:0000256" key="2">
    <source>
        <dbReference type="ARBA" id="ARBA00022448"/>
    </source>
</evidence>
<dbReference type="GO" id="GO:0016887">
    <property type="term" value="F:ATP hydrolysis activity"/>
    <property type="evidence" value="ECO:0007669"/>
    <property type="project" value="InterPro"/>
</dbReference>
<keyword evidence="5" id="KW-0029">Amino-acid transport</keyword>